<gene>
    <name evidence="5" type="ORF">ATL39_2535</name>
</gene>
<keyword evidence="1" id="KW-0677">Repeat</keyword>
<dbReference type="GO" id="GO:0005524">
    <property type="term" value="F:ATP binding"/>
    <property type="evidence" value="ECO:0007669"/>
    <property type="project" value="UniProtKB-KW"/>
</dbReference>
<dbReference type="PANTHER" id="PTHR42855:SF1">
    <property type="entry name" value="ABC TRANSPORTER DOMAIN-CONTAINING PROTEIN"/>
    <property type="match status" value="1"/>
</dbReference>
<dbReference type="Proteomes" id="UP000285120">
    <property type="component" value="Unassembled WGS sequence"/>
</dbReference>
<dbReference type="SMART" id="SM00382">
    <property type="entry name" value="AAA"/>
    <property type="match status" value="2"/>
</dbReference>
<dbReference type="PROSITE" id="PS50893">
    <property type="entry name" value="ABC_TRANSPORTER_2"/>
    <property type="match status" value="2"/>
</dbReference>
<feature type="domain" description="ABC transporter" evidence="4">
    <location>
        <begin position="4"/>
        <end position="255"/>
    </location>
</feature>
<comment type="caution">
    <text evidence="5">The sequence shown here is derived from an EMBL/GenBank/DDBJ whole genome shotgun (WGS) entry which is preliminary data.</text>
</comment>
<dbReference type="PROSITE" id="PS00211">
    <property type="entry name" value="ABC_TRANSPORTER_1"/>
    <property type="match status" value="1"/>
</dbReference>
<dbReference type="InterPro" id="IPR017871">
    <property type="entry name" value="ABC_transporter-like_CS"/>
</dbReference>
<evidence type="ECO:0000313" key="5">
    <source>
        <dbReference type="EMBL" id="RKD71141.1"/>
    </source>
</evidence>
<keyword evidence="2" id="KW-0547">Nucleotide-binding</keyword>
<dbReference type="GO" id="GO:0003677">
    <property type="term" value="F:DNA binding"/>
    <property type="evidence" value="ECO:0007669"/>
    <property type="project" value="InterPro"/>
</dbReference>
<dbReference type="Pfam" id="PF12848">
    <property type="entry name" value="ABC_tran_Xtn"/>
    <property type="match status" value="1"/>
</dbReference>
<dbReference type="InterPro" id="IPR003593">
    <property type="entry name" value="AAA+_ATPase"/>
</dbReference>
<evidence type="ECO:0000259" key="4">
    <source>
        <dbReference type="PROSITE" id="PS50893"/>
    </source>
</evidence>
<dbReference type="PANTHER" id="PTHR42855">
    <property type="entry name" value="ABC TRANSPORTER ATP-BINDING SUBUNIT"/>
    <property type="match status" value="1"/>
</dbReference>
<dbReference type="RefSeq" id="WP_120193697.1">
    <property type="nucleotide sequence ID" value="NZ_RAPK01000010.1"/>
</dbReference>
<dbReference type="FunFam" id="3.40.50.300:FF:000309">
    <property type="entry name" value="ABC transporter ATP-binding protein"/>
    <property type="match status" value="1"/>
</dbReference>
<dbReference type="InterPro" id="IPR027417">
    <property type="entry name" value="P-loop_NTPase"/>
</dbReference>
<sequence>MSIIRVEDLYKSYGEKTIFDRISFSIEPNDRIGLIGVNGTGKSTLLKVLSGIESPEEGTLYHANSFEQAFLPQEPELDEEATVLDEIYFGTSKKMKTMREYEKVQAELEKAPGDEKVQERMIAVQQRIEEEDAWEASTLAKQVLTKLGITEFFKKTKELSGGQKKRVAMAKALIQPGDLLILDEPTNHLDHQSIEWLEKYLASFSGALIVVTHDRYFLNRVTNRVFELDKGNLYEYSGNYEMYLEKKAEREENEENRNTKLQNTMRRELEWLRRGPKARGTKQKARVQRIHHTKETMQQTSKEELSFAIGAQRLGKKVMELENVSKAFPGRQLLDSFNLLIQPGSRIGIIGENGSGKSTLLNIMAGREQPDSGTVDTGTTVKIGYYTQNHEELDESKRVIEYIRSIAEVVQTEDGRTITAEQMLERFLFNRNVQWNYISRLSGGEKRRLYLLSILMTEPNVLMLDEPTNDLDTQTLGILEEYLAAFSGCVITVSHDRYFLDRVVDHLLIFDNTPTVKRFQGSYSDFLTEQAEKPETISSAKKAPEKKKPAKLSYNEKKEWESIEEDILETEEQSGEIQKKIDAAGSDFESIQKWMEEKQKLDRQTEYLFERWEELSAKVEPE</sequence>
<dbReference type="Pfam" id="PF16326">
    <property type="entry name" value="ABC_tran_CTD"/>
    <property type="match status" value="1"/>
</dbReference>
<dbReference type="InterPro" id="IPR032781">
    <property type="entry name" value="ABC_tran_Xtn"/>
</dbReference>
<dbReference type="GO" id="GO:0016887">
    <property type="term" value="F:ATP hydrolysis activity"/>
    <property type="evidence" value="ECO:0007669"/>
    <property type="project" value="InterPro"/>
</dbReference>
<name>A0A419UZQ1_9BACL</name>
<dbReference type="CDD" id="cd03221">
    <property type="entry name" value="ABCF_EF-3"/>
    <property type="match status" value="2"/>
</dbReference>
<dbReference type="InterPro" id="IPR032524">
    <property type="entry name" value="ABC_tran_C"/>
</dbReference>
<feature type="domain" description="ABC transporter" evidence="4">
    <location>
        <begin position="319"/>
        <end position="539"/>
    </location>
</feature>
<dbReference type="OrthoDB" id="9760950at2"/>
<dbReference type="FunFam" id="3.40.50.300:FF:000011">
    <property type="entry name" value="Putative ABC transporter ATP-binding component"/>
    <property type="match status" value="1"/>
</dbReference>
<evidence type="ECO:0000256" key="1">
    <source>
        <dbReference type="ARBA" id="ARBA00022737"/>
    </source>
</evidence>
<keyword evidence="6" id="KW-1185">Reference proteome</keyword>
<dbReference type="InterPro" id="IPR051309">
    <property type="entry name" value="ABCF_ATPase"/>
</dbReference>
<accession>A0A419UZQ1</accession>
<reference evidence="5 6" key="1">
    <citation type="submission" date="2018-09" db="EMBL/GenBank/DDBJ databases">
        <title>Genomic Encyclopedia of Archaeal and Bacterial Type Strains, Phase II (KMG-II): from individual species to whole genera.</title>
        <authorList>
            <person name="Goeker M."/>
        </authorList>
    </citation>
    <scope>NUCLEOTIDE SEQUENCE [LARGE SCALE GENOMIC DNA]</scope>
    <source>
        <strain evidence="5 6">DSM 17008</strain>
    </source>
</reference>
<dbReference type="Pfam" id="PF00005">
    <property type="entry name" value="ABC_tran"/>
    <property type="match status" value="2"/>
</dbReference>
<dbReference type="InterPro" id="IPR003439">
    <property type="entry name" value="ABC_transporter-like_ATP-bd"/>
</dbReference>
<keyword evidence="3 5" id="KW-0067">ATP-binding</keyword>
<dbReference type="Gene3D" id="3.40.50.300">
    <property type="entry name" value="P-loop containing nucleotide triphosphate hydrolases"/>
    <property type="match status" value="2"/>
</dbReference>
<evidence type="ECO:0000256" key="3">
    <source>
        <dbReference type="ARBA" id="ARBA00022840"/>
    </source>
</evidence>
<proteinExistence type="predicted"/>
<evidence type="ECO:0000256" key="2">
    <source>
        <dbReference type="ARBA" id="ARBA00022741"/>
    </source>
</evidence>
<dbReference type="AlphaFoldDB" id="A0A419UZQ1"/>
<dbReference type="EMBL" id="RAPK01000010">
    <property type="protein sequence ID" value="RKD71141.1"/>
    <property type="molecule type" value="Genomic_DNA"/>
</dbReference>
<organism evidence="5 6">
    <name type="scientific">Sinobaca qinghaiensis</name>
    <dbReference type="NCBI Taxonomy" id="342944"/>
    <lineage>
        <taxon>Bacteria</taxon>
        <taxon>Bacillati</taxon>
        <taxon>Bacillota</taxon>
        <taxon>Bacilli</taxon>
        <taxon>Bacillales</taxon>
        <taxon>Sporolactobacillaceae</taxon>
        <taxon>Sinobaca</taxon>
    </lineage>
</organism>
<protein>
    <submittedName>
        <fullName evidence="5">ATP-binding cassette subfamily F protein uup</fullName>
    </submittedName>
</protein>
<evidence type="ECO:0000313" key="6">
    <source>
        <dbReference type="Proteomes" id="UP000285120"/>
    </source>
</evidence>
<dbReference type="SUPFAM" id="SSF52540">
    <property type="entry name" value="P-loop containing nucleoside triphosphate hydrolases"/>
    <property type="match status" value="2"/>
</dbReference>